<protein>
    <submittedName>
        <fullName evidence="4">UDP-glucose:glycoprotein glucosyltransferase (inferred by orthology to a D. melanogaster protein)</fullName>
    </submittedName>
</protein>
<dbReference type="Pfam" id="PF18404">
    <property type="entry name" value="Glyco_transf_24"/>
    <property type="match status" value="1"/>
</dbReference>
<dbReference type="OrthoDB" id="27683at2759"/>
<dbReference type="InterPro" id="IPR009448">
    <property type="entry name" value="UDP-g_GGtrans"/>
</dbReference>
<dbReference type="PANTHER" id="PTHR11226:SF0">
    <property type="entry name" value="UDP-GLUCOSE:GLYCOPROTEIN GLUCOSYLTRANSFERASE"/>
    <property type="match status" value="1"/>
</dbReference>
<dbReference type="PANTHER" id="PTHR11226">
    <property type="entry name" value="UDP-GLUCOSE GLYCOPROTEIN:GLUCOSYLTRANSFERASE"/>
    <property type="match status" value="1"/>
</dbReference>
<organism evidence="4">
    <name type="scientific">Anisakis simplex</name>
    <name type="common">Herring worm</name>
    <dbReference type="NCBI Taxonomy" id="6269"/>
    <lineage>
        <taxon>Eukaryota</taxon>
        <taxon>Metazoa</taxon>
        <taxon>Ecdysozoa</taxon>
        <taxon>Nematoda</taxon>
        <taxon>Chromadorea</taxon>
        <taxon>Rhabditida</taxon>
        <taxon>Spirurina</taxon>
        <taxon>Ascaridomorpha</taxon>
        <taxon>Ascaridoidea</taxon>
        <taxon>Anisakidae</taxon>
        <taxon>Anisakis</taxon>
        <taxon>Anisakis simplex complex</taxon>
    </lineage>
</organism>
<dbReference type="WBParaSite" id="ASIM_0002098701-mRNA-1">
    <property type="protein sequence ID" value="ASIM_0002098701-mRNA-1"/>
    <property type="gene ID" value="ASIM_0002098701"/>
</dbReference>
<proteinExistence type="predicted"/>
<evidence type="ECO:0000313" key="2">
    <source>
        <dbReference type="EMBL" id="VDK76301.1"/>
    </source>
</evidence>
<feature type="domain" description="Glucosyltransferase 24 catalytic" evidence="1">
    <location>
        <begin position="82"/>
        <end position="127"/>
    </location>
</feature>
<dbReference type="GO" id="GO:0018279">
    <property type="term" value="P:protein N-linked glycosylation via asparagine"/>
    <property type="evidence" value="ECO:0007669"/>
    <property type="project" value="TreeGrafter"/>
</dbReference>
<name>A0A0M3KJ15_ANISI</name>
<sequence length="167" mass="19255">MRNTVGFNHTNTESEGVDEVNVLIDSFSGRTIRVRVSKKEGKQDENLLSEGKQTDDDVDEESQSIWSSISSKLSGGEKYETINIFSLASGHLYERFIRIMMLSVMKHTKHPVKFWLLKNYLSPHFKVSSFIYLYHCYSRILIESVRIISIVNSERLEEISLIVENSC</sequence>
<dbReference type="GO" id="GO:0003980">
    <property type="term" value="F:UDP-glucose:glycoprotein glucosyltransferase activity"/>
    <property type="evidence" value="ECO:0007669"/>
    <property type="project" value="InterPro"/>
</dbReference>
<evidence type="ECO:0000313" key="3">
    <source>
        <dbReference type="Proteomes" id="UP000267096"/>
    </source>
</evidence>
<dbReference type="GO" id="GO:0051082">
    <property type="term" value="F:unfolded protein binding"/>
    <property type="evidence" value="ECO:0007669"/>
    <property type="project" value="TreeGrafter"/>
</dbReference>
<dbReference type="Proteomes" id="UP000267096">
    <property type="component" value="Unassembled WGS sequence"/>
</dbReference>
<evidence type="ECO:0000259" key="1">
    <source>
        <dbReference type="Pfam" id="PF18404"/>
    </source>
</evidence>
<dbReference type="InterPro" id="IPR040497">
    <property type="entry name" value="Glyco_transf_24"/>
</dbReference>
<keyword evidence="3" id="KW-1185">Reference proteome</keyword>
<reference evidence="2 3" key="2">
    <citation type="submission" date="2018-11" db="EMBL/GenBank/DDBJ databases">
        <authorList>
            <consortium name="Pathogen Informatics"/>
        </authorList>
    </citation>
    <scope>NUCLEOTIDE SEQUENCE [LARGE SCALE GENOMIC DNA]</scope>
</reference>
<dbReference type="AlphaFoldDB" id="A0A0M3KJ15"/>
<accession>A0A0M3KJ15</accession>
<reference evidence="4" key="1">
    <citation type="submission" date="2017-02" db="UniProtKB">
        <authorList>
            <consortium name="WormBaseParasite"/>
        </authorList>
    </citation>
    <scope>IDENTIFICATION</scope>
</reference>
<gene>
    <name evidence="2" type="ORF">ASIM_LOCUS20364</name>
</gene>
<evidence type="ECO:0000313" key="4">
    <source>
        <dbReference type="WBParaSite" id="ASIM_0002098701-mRNA-1"/>
    </source>
</evidence>
<dbReference type="GO" id="GO:0005783">
    <property type="term" value="C:endoplasmic reticulum"/>
    <property type="evidence" value="ECO:0007669"/>
    <property type="project" value="TreeGrafter"/>
</dbReference>
<dbReference type="EMBL" id="UYRR01039389">
    <property type="protein sequence ID" value="VDK76301.1"/>
    <property type="molecule type" value="Genomic_DNA"/>
</dbReference>
<dbReference type="GO" id="GO:0036503">
    <property type="term" value="P:ERAD pathway"/>
    <property type="evidence" value="ECO:0007669"/>
    <property type="project" value="TreeGrafter"/>
</dbReference>